<feature type="domain" description="4Fe-4S ferredoxin-type" evidence="8">
    <location>
        <begin position="199"/>
        <end position="230"/>
    </location>
</feature>
<name>A0A6V8MZT1_9BACT</name>
<evidence type="ECO:0000313" key="11">
    <source>
        <dbReference type="Proteomes" id="UP000568888"/>
    </source>
</evidence>
<feature type="transmembrane region" description="Helical" evidence="7">
    <location>
        <begin position="12"/>
        <end position="32"/>
    </location>
</feature>
<evidence type="ECO:0000256" key="3">
    <source>
        <dbReference type="ARBA" id="ARBA00022723"/>
    </source>
</evidence>
<evidence type="ECO:0000256" key="2">
    <source>
        <dbReference type="ARBA" id="ARBA00022485"/>
    </source>
</evidence>
<gene>
    <name evidence="9" type="primary">fixG</name>
    <name evidence="9" type="ORF">GMPD_30560</name>
    <name evidence="10" type="ORF">M1B72_05915</name>
</gene>
<evidence type="ECO:0000256" key="4">
    <source>
        <dbReference type="ARBA" id="ARBA00022982"/>
    </source>
</evidence>
<dbReference type="InterPro" id="IPR051684">
    <property type="entry name" value="Electron_Trans/Redox"/>
</dbReference>
<dbReference type="PANTHER" id="PTHR30176:SF3">
    <property type="entry name" value="FERREDOXIN-TYPE PROTEIN NAPH"/>
    <property type="match status" value="1"/>
</dbReference>
<keyword evidence="1" id="KW-0813">Transport</keyword>
<evidence type="ECO:0000256" key="5">
    <source>
        <dbReference type="ARBA" id="ARBA00023004"/>
    </source>
</evidence>
<evidence type="ECO:0000313" key="12">
    <source>
        <dbReference type="Proteomes" id="UP000831485"/>
    </source>
</evidence>
<evidence type="ECO:0000313" key="10">
    <source>
        <dbReference type="EMBL" id="UPU37242.1"/>
    </source>
</evidence>
<dbReference type="InterPro" id="IPR017896">
    <property type="entry name" value="4Fe4S_Fe-S-bd"/>
</dbReference>
<dbReference type="GO" id="GO:0005886">
    <property type="term" value="C:plasma membrane"/>
    <property type="evidence" value="ECO:0007669"/>
    <property type="project" value="TreeGrafter"/>
</dbReference>
<dbReference type="InterPro" id="IPR017900">
    <property type="entry name" value="4Fe4S_Fe_S_CS"/>
</dbReference>
<evidence type="ECO:0000256" key="6">
    <source>
        <dbReference type="ARBA" id="ARBA00023014"/>
    </source>
</evidence>
<dbReference type="EMBL" id="BLXY01000007">
    <property type="protein sequence ID" value="GFO65137.1"/>
    <property type="molecule type" value="Genomic_DNA"/>
</dbReference>
<keyword evidence="3" id="KW-0479">Metal-binding</keyword>
<sequence>MKPVPLTRRRIAPWRKGVQWLVTLLILGLPFIRPGGESLLRLDAGSRTLLFFGAKLRIEEFYLLLIVVLILVFAFLFVTMLFGRVWCGWLCPQTTLADLADWIERRTRNLPAPLRAALRQSSFLALSALVGANLVWYFVAPPEFLARLAAGQLGAVAGISLAATALVVYLDLAFVRRRFCKSVCPYGRIQLMTMERGTLTLEFDPELKGVCLRCGACVKACPTGIDIRDGLQIECINCGRCLDACRDVFAKRGTGGLIHYTFGPVGADGSRPVNRKALLLGGVLLLLVALLVVGVTTRREATLKVQRAGSGEVKRLPDGSLVNFYSAFLENRGGGARSFSLQAAPLAGYRVELVGPVRGITLEANANRKIGFALKLNAAPPPGTQVELRLVSEGKVVAASPLPVALQ</sequence>
<evidence type="ECO:0000259" key="8">
    <source>
        <dbReference type="PROSITE" id="PS51379"/>
    </source>
</evidence>
<reference evidence="10" key="3">
    <citation type="submission" date="2022-04" db="EMBL/GenBank/DDBJ databases">
        <authorList>
            <person name="Liu G."/>
        </authorList>
    </citation>
    <scope>NUCLEOTIDE SEQUENCE</scope>
    <source>
        <strain evidence="10">RG22</strain>
    </source>
</reference>
<dbReference type="PROSITE" id="PS00198">
    <property type="entry name" value="4FE4S_FER_1"/>
    <property type="match status" value="1"/>
</dbReference>
<keyword evidence="6" id="KW-0411">Iron-sulfur</keyword>
<keyword evidence="5" id="KW-0408">Iron</keyword>
<dbReference type="Gene3D" id="3.30.70.20">
    <property type="match status" value="1"/>
</dbReference>
<keyword evidence="7" id="KW-0472">Membrane</keyword>
<dbReference type="Proteomes" id="UP000568888">
    <property type="component" value="Unassembled WGS sequence"/>
</dbReference>
<dbReference type="SUPFAM" id="SSF54862">
    <property type="entry name" value="4Fe-4S ferredoxins"/>
    <property type="match status" value="1"/>
</dbReference>
<reference evidence="9" key="2">
    <citation type="journal article" date="2021" name="Int. J. Syst. Evol. Microbiol.">
        <title>Geomonas silvestris sp. nov., Geomonas paludis sp. nov. and Geomonas limicola sp. nov., isolated from terrestrial environments, and emended description of the genus Geomonas.</title>
        <authorList>
            <person name="Itoh H."/>
            <person name="Xu Z."/>
            <person name="Masuda Y."/>
            <person name="Ushijima N."/>
            <person name="Hayakawa C."/>
            <person name="Shiratori Y."/>
            <person name="Senoo K."/>
        </authorList>
    </citation>
    <scope>NUCLEOTIDE SEQUENCE</scope>
    <source>
        <strain evidence="9">Red736</strain>
    </source>
</reference>
<feature type="transmembrane region" description="Helical" evidence="7">
    <location>
        <begin position="61"/>
        <end position="82"/>
    </location>
</feature>
<evidence type="ECO:0000256" key="7">
    <source>
        <dbReference type="SAM" id="Phobius"/>
    </source>
</evidence>
<keyword evidence="12" id="KW-1185">Reference proteome</keyword>
<keyword evidence="4" id="KW-0249">Electron transport</keyword>
<feature type="transmembrane region" description="Helical" evidence="7">
    <location>
        <begin position="277"/>
        <end position="297"/>
    </location>
</feature>
<evidence type="ECO:0000256" key="1">
    <source>
        <dbReference type="ARBA" id="ARBA00022448"/>
    </source>
</evidence>
<dbReference type="Proteomes" id="UP000831485">
    <property type="component" value="Chromosome"/>
</dbReference>
<dbReference type="RefSeq" id="WP_183348917.1">
    <property type="nucleotide sequence ID" value="NZ_BLXY01000007.1"/>
</dbReference>
<keyword evidence="7" id="KW-0812">Transmembrane</keyword>
<accession>A0A6V8MZT1</accession>
<proteinExistence type="predicted"/>
<dbReference type="Pfam" id="PF12801">
    <property type="entry name" value="Fer4_5"/>
    <property type="match status" value="2"/>
</dbReference>
<dbReference type="GO" id="GO:0046872">
    <property type="term" value="F:metal ion binding"/>
    <property type="evidence" value="ECO:0007669"/>
    <property type="project" value="UniProtKB-KW"/>
</dbReference>
<reference evidence="11" key="1">
    <citation type="submission" date="2020-06" db="EMBL/GenBank/DDBJ databases">
        <title>Draft genomic sequecing of Geomonas sp. Red736.</title>
        <authorList>
            <person name="Itoh H."/>
            <person name="Xu Z.X."/>
            <person name="Ushijima N."/>
            <person name="Masuda Y."/>
            <person name="Shiratori Y."/>
            <person name="Senoo K."/>
        </authorList>
    </citation>
    <scope>NUCLEOTIDE SEQUENCE [LARGE SCALE GENOMIC DNA]</scope>
    <source>
        <strain evidence="11">Red736</strain>
    </source>
</reference>
<dbReference type="AlphaFoldDB" id="A0A6V8MZT1"/>
<feature type="transmembrane region" description="Helical" evidence="7">
    <location>
        <begin position="123"/>
        <end position="140"/>
    </location>
</feature>
<organism evidence="9 11">
    <name type="scientific">Geomonas paludis</name>
    <dbReference type="NCBI Taxonomy" id="2740185"/>
    <lineage>
        <taxon>Bacteria</taxon>
        <taxon>Pseudomonadati</taxon>
        <taxon>Thermodesulfobacteriota</taxon>
        <taxon>Desulfuromonadia</taxon>
        <taxon>Geobacterales</taxon>
        <taxon>Geobacteraceae</taxon>
        <taxon>Geomonas</taxon>
    </lineage>
</organism>
<keyword evidence="7" id="KW-1133">Transmembrane helix</keyword>
<dbReference type="GO" id="GO:0051539">
    <property type="term" value="F:4 iron, 4 sulfur cluster binding"/>
    <property type="evidence" value="ECO:0007669"/>
    <property type="project" value="UniProtKB-KW"/>
</dbReference>
<dbReference type="InterPro" id="IPR013783">
    <property type="entry name" value="Ig-like_fold"/>
</dbReference>
<keyword evidence="2" id="KW-0004">4Fe-4S</keyword>
<evidence type="ECO:0000313" key="9">
    <source>
        <dbReference type="EMBL" id="GFO65137.1"/>
    </source>
</evidence>
<dbReference type="Gene3D" id="2.60.40.10">
    <property type="entry name" value="Immunoglobulins"/>
    <property type="match status" value="1"/>
</dbReference>
<protein>
    <submittedName>
        <fullName evidence="10">4Fe-4S binding protein</fullName>
    </submittedName>
    <submittedName>
        <fullName evidence="9">Ferredoxin</fullName>
    </submittedName>
</protein>
<dbReference type="PANTHER" id="PTHR30176">
    <property type="entry name" value="FERREDOXIN-TYPE PROTEIN NAPH"/>
    <property type="match status" value="1"/>
</dbReference>
<dbReference type="Pfam" id="PF13746">
    <property type="entry name" value="Fer4_18"/>
    <property type="match status" value="1"/>
</dbReference>
<dbReference type="EMBL" id="CP096574">
    <property type="protein sequence ID" value="UPU37242.1"/>
    <property type="molecule type" value="Genomic_DNA"/>
</dbReference>
<dbReference type="PROSITE" id="PS51379">
    <property type="entry name" value="4FE4S_FER_2"/>
    <property type="match status" value="1"/>
</dbReference>
<feature type="transmembrane region" description="Helical" evidence="7">
    <location>
        <begin position="152"/>
        <end position="172"/>
    </location>
</feature>